<dbReference type="GO" id="GO:0005506">
    <property type="term" value="F:iron ion binding"/>
    <property type="evidence" value="ECO:0007669"/>
    <property type="project" value="InterPro"/>
</dbReference>
<dbReference type="OrthoDB" id="1470350at2759"/>
<accession>A0A8H4R9H1</accession>
<keyword evidence="7 9" id="KW-0503">Monooxygenase</keyword>
<dbReference type="GO" id="GO:0016712">
    <property type="term" value="F:oxidoreductase activity, acting on paired donors, with incorporation or reduction of molecular oxygen, reduced flavin or flavoprotein as one donor, and incorporation of one atom of oxygen"/>
    <property type="evidence" value="ECO:0007669"/>
    <property type="project" value="InterPro"/>
</dbReference>
<dbReference type="Pfam" id="PF00067">
    <property type="entry name" value="p450"/>
    <property type="match status" value="1"/>
</dbReference>
<dbReference type="InterPro" id="IPR001128">
    <property type="entry name" value="Cyt_P450"/>
</dbReference>
<keyword evidence="6 8" id="KW-0408">Iron</keyword>
<evidence type="ECO:0000313" key="12">
    <source>
        <dbReference type="Proteomes" id="UP000566819"/>
    </source>
</evidence>
<dbReference type="InterPro" id="IPR002974">
    <property type="entry name" value="Cyt_P450_E_CYP52_ascomycetes"/>
</dbReference>
<dbReference type="PRINTS" id="PR01239">
    <property type="entry name" value="EP450IICYP52"/>
</dbReference>
<evidence type="ECO:0000256" key="2">
    <source>
        <dbReference type="ARBA" id="ARBA00010617"/>
    </source>
</evidence>
<name>A0A8H4R9H1_9HELO</name>
<evidence type="ECO:0000256" key="7">
    <source>
        <dbReference type="ARBA" id="ARBA00023033"/>
    </source>
</evidence>
<dbReference type="Proteomes" id="UP000566819">
    <property type="component" value="Unassembled WGS sequence"/>
</dbReference>
<keyword evidence="5 9" id="KW-0560">Oxidoreductase</keyword>
<evidence type="ECO:0000256" key="4">
    <source>
        <dbReference type="ARBA" id="ARBA00022723"/>
    </source>
</evidence>
<evidence type="ECO:0000256" key="1">
    <source>
        <dbReference type="ARBA" id="ARBA00001971"/>
    </source>
</evidence>
<comment type="caution">
    <text evidence="11">The sequence shown here is derived from an EMBL/GenBank/DDBJ whole genome shotgun (WGS) entry which is preliminary data.</text>
</comment>
<dbReference type="InterPro" id="IPR036396">
    <property type="entry name" value="Cyt_P450_sf"/>
</dbReference>
<dbReference type="SUPFAM" id="SSF48264">
    <property type="entry name" value="Cytochrome P450"/>
    <property type="match status" value="1"/>
</dbReference>
<sequence>MKYRETGLLSPTRSPSLQNSNNININININISNVMGSLTNTGAILLLLTVIYIIRRQRQRERAARERGYQALKKFQSREPFLGFDIKLLMHMDIPSLYKLHEKLGKTFQINALISTPEICTIATENIRILNVGGKTWGVEPLRLGGMEYLCGRGFLTTDGDIWNHSRRLLKPTFSRSNLSDLGTLSRQLDQLLDQLPTDGSTVDLQPALSNMFLATSMDFILGILPTDKISGEAPYTPIVFIEAFHDAIFRTMLRTMLGRLWILAPKAKYLRNCKISHEFIDFYVHEALREKVPLRGDNEEKTVPKQSMIRSLSAQTDDRNHIRSQILQGMLASGETISALLGNTLLLLSRHPRYWQIIRTEALERGSSGYTFDALQDCKVVLNILKESLRLYPVFPILSRTSLCDTTLPTGGGKNQDEAVFVPQGTLVVMSYFALHRDPLVFGDDVETFKPERWNAINPKQWEYIPFGGGQRACLGQHKVLVEATYVLLRIAATFEHLECRDDMPWKGELQLTCKSANGCKVSLRRS</sequence>
<feature type="transmembrane region" description="Helical" evidence="10">
    <location>
        <begin position="34"/>
        <end position="54"/>
    </location>
</feature>
<evidence type="ECO:0000256" key="9">
    <source>
        <dbReference type="RuleBase" id="RU000461"/>
    </source>
</evidence>
<dbReference type="PROSITE" id="PS00086">
    <property type="entry name" value="CYTOCHROME_P450"/>
    <property type="match status" value="1"/>
</dbReference>
<reference evidence="11 12" key="1">
    <citation type="submission" date="2020-03" db="EMBL/GenBank/DDBJ databases">
        <title>Draft Genome Sequence of Cudoniella acicularis.</title>
        <authorList>
            <person name="Buettner E."/>
            <person name="Kellner H."/>
        </authorList>
    </citation>
    <scope>NUCLEOTIDE SEQUENCE [LARGE SCALE GENOMIC DNA]</scope>
    <source>
        <strain evidence="11 12">DSM 108380</strain>
    </source>
</reference>
<dbReference type="PANTHER" id="PTHR24287:SF17">
    <property type="entry name" value="P450, PUTATIVE (EUROFUNG)-RELATED"/>
    <property type="match status" value="1"/>
</dbReference>
<evidence type="ECO:0008006" key="13">
    <source>
        <dbReference type="Google" id="ProtNLM"/>
    </source>
</evidence>
<dbReference type="InterPro" id="IPR017972">
    <property type="entry name" value="Cyt_P450_CS"/>
</dbReference>
<keyword evidence="10" id="KW-1133">Transmembrane helix</keyword>
<protein>
    <recommendedName>
        <fullName evidence="13">Cytochrome P450</fullName>
    </recommendedName>
</protein>
<keyword evidence="3 8" id="KW-0349">Heme</keyword>
<evidence type="ECO:0000256" key="6">
    <source>
        <dbReference type="ARBA" id="ARBA00023004"/>
    </source>
</evidence>
<feature type="binding site" description="axial binding residue" evidence="8">
    <location>
        <position position="475"/>
    </location>
    <ligand>
        <name>heme</name>
        <dbReference type="ChEBI" id="CHEBI:30413"/>
    </ligand>
    <ligandPart>
        <name>Fe</name>
        <dbReference type="ChEBI" id="CHEBI:18248"/>
    </ligandPart>
</feature>
<keyword evidence="10" id="KW-0812">Transmembrane</keyword>
<dbReference type="GO" id="GO:0020037">
    <property type="term" value="F:heme binding"/>
    <property type="evidence" value="ECO:0007669"/>
    <property type="project" value="InterPro"/>
</dbReference>
<dbReference type="Gene3D" id="1.10.630.10">
    <property type="entry name" value="Cytochrome P450"/>
    <property type="match status" value="1"/>
</dbReference>
<dbReference type="PRINTS" id="PR00464">
    <property type="entry name" value="EP450II"/>
</dbReference>
<keyword evidence="10" id="KW-0472">Membrane</keyword>
<keyword evidence="4 8" id="KW-0479">Metal-binding</keyword>
<evidence type="ECO:0000256" key="10">
    <source>
        <dbReference type="SAM" id="Phobius"/>
    </source>
</evidence>
<evidence type="ECO:0000256" key="5">
    <source>
        <dbReference type="ARBA" id="ARBA00023002"/>
    </source>
</evidence>
<dbReference type="EMBL" id="JAAMPI010001763">
    <property type="protein sequence ID" value="KAF4624127.1"/>
    <property type="molecule type" value="Genomic_DNA"/>
</dbReference>
<dbReference type="InterPro" id="IPR047146">
    <property type="entry name" value="Cyt_P450_E_CYP52_fungi"/>
</dbReference>
<evidence type="ECO:0000256" key="3">
    <source>
        <dbReference type="ARBA" id="ARBA00022617"/>
    </source>
</evidence>
<proteinExistence type="inferred from homology"/>
<dbReference type="PRINTS" id="PR00385">
    <property type="entry name" value="P450"/>
</dbReference>
<evidence type="ECO:0000313" key="11">
    <source>
        <dbReference type="EMBL" id="KAF4624127.1"/>
    </source>
</evidence>
<comment type="similarity">
    <text evidence="2 9">Belongs to the cytochrome P450 family.</text>
</comment>
<organism evidence="11 12">
    <name type="scientific">Cudoniella acicularis</name>
    <dbReference type="NCBI Taxonomy" id="354080"/>
    <lineage>
        <taxon>Eukaryota</taxon>
        <taxon>Fungi</taxon>
        <taxon>Dikarya</taxon>
        <taxon>Ascomycota</taxon>
        <taxon>Pezizomycotina</taxon>
        <taxon>Leotiomycetes</taxon>
        <taxon>Helotiales</taxon>
        <taxon>Tricladiaceae</taxon>
        <taxon>Cudoniella</taxon>
    </lineage>
</organism>
<dbReference type="InterPro" id="IPR002402">
    <property type="entry name" value="Cyt_P450_E_grp-II"/>
</dbReference>
<dbReference type="PANTHER" id="PTHR24287">
    <property type="entry name" value="P450, PUTATIVE (EUROFUNG)-RELATED"/>
    <property type="match status" value="1"/>
</dbReference>
<comment type="cofactor">
    <cofactor evidence="1 8">
        <name>heme</name>
        <dbReference type="ChEBI" id="CHEBI:30413"/>
    </cofactor>
</comment>
<evidence type="ECO:0000256" key="8">
    <source>
        <dbReference type="PIRSR" id="PIRSR602402-1"/>
    </source>
</evidence>
<dbReference type="AlphaFoldDB" id="A0A8H4R9H1"/>
<gene>
    <name evidence="11" type="ORF">G7Y89_g14046</name>
</gene>
<keyword evidence="12" id="KW-1185">Reference proteome</keyword>